<dbReference type="InterPro" id="IPR016471">
    <property type="entry name" value="Nicotinamide_PRibTrfase"/>
</dbReference>
<dbReference type="EC" id="2.4.2.12" evidence="6"/>
<dbReference type="InterPro" id="IPR036068">
    <property type="entry name" value="Nicotinate_pribotase-like_C"/>
</dbReference>
<name>A0A0F8WPI4_9ZZZZ</name>
<proteinExistence type="inferred from homology"/>
<keyword evidence="3" id="KW-0328">Glycosyltransferase</keyword>
<dbReference type="PANTHER" id="PTHR43816:SF1">
    <property type="entry name" value="NICOTINAMIDE PHOSPHORIBOSYLTRANSFERASE"/>
    <property type="match status" value="1"/>
</dbReference>
<dbReference type="InterPro" id="IPR041525">
    <property type="entry name" value="N/Namide_PRibTrfase"/>
</dbReference>
<comment type="similarity">
    <text evidence="1">Belongs to the NAPRTase family.</text>
</comment>
<feature type="non-terminal residue" evidence="11">
    <location>
        <position position="308"/>
    </location>
</feature>
<evidence type="ECO:0000256" key="5">
    <source>
        <dbReference type="ARBA" id="ARBA00035007"/>
    </source>
</evidence>
<evidence type="ECO:0000313" key="11">
    <source>
        <dbReference type="EMBL" id="KKK58817.1"/>
    </source>
</evidence>
<evidence type="ECO:0000259" key="9">
    <source>
        <dbReference type="Pfam" id="PF04095"/>
    </source>
</evidence>
<comment type="caution">
    <text evidence="11">The sequence shown here is derived from an EMBL/GenBank/DDBJ whole genome shotgun (WGS) entry which is preliminary data.</text>
</comment>
<protein>
    <recommendedName>
        <fullName evidence="7">Nicotinamide phosphoribosyltransferase</fullName>
        <ecNumber evidence="6">2.4.2.12</ecNumber>
    </recommendedName>
</protein>
<evidence type="ECO:0000256" key="6">
    <source>
        <dbReference type="ARBA" id="ARBA00035024"/>
    </source>
</evidence>
<reference evidence="11" key="1">
    <citation type="journal article" date="2015" name="Nature">
        <title>Complex archaea that bridge the gap between prokaryotes and eukaryotes.</title>
        <authorList>
            <person name="Spang A."/>
            <person name="Saw J.H."/>
            <person name="Jorgensen S.L."/>
            <person name="Zaremba-Niedzwiedzka K."/>
            <person name="Martijn J."/>
            <person name="Lind A.E."/>
            <person name="van Eijk R."/>
            <person name="Schleper C."/>
            <person name="Guy L."/>
            <person name="Ettema T.J."/>
        </authorList>
    </citation>
    <scope>NUCLEOTIDE SEQUENCE</scope>
</reference>
<dbReference type="Gene3D" id="3.20.20.70">
    <property type="entry name" value="Aldolase class I"/>
    <property type="match status" value="1"/>
</dbReference>
<dbReference type="GO" id="GO:0047280">
    <property type="term" value="F:nicotinamide phosphoribosyltransferase activity"/>
    <property type="evidence" value="ECO:0007669"/>
    <property type="project" value="UniProtKB-EC"/>
</dbReference>
<evidence type="ECO:0000259" key="10">
    <source>
        <dbReference type="Pfam" id="PF18127"/>
    </source>
</evidence>
<accession>A0A0F8WPI4</accession>
<keyword evidence="4" id="KW-0808">Transferase</keyword>
<dbReference type="GO" id="GO:0009435">
    <property type="term" value="P:NAD+ biosynthetic process"/>
    <property type="evidence" value="ECO:0007669"/>
    <property type="project" value="InterPro"/>
</dbReference>
<evidence type="ECO:0000256" key="3">
    <source>
        <dbReference type="ARBA" id="ARBA00022676"/>
    </source>
</evidence>
<feature type="domain" description="Nicotinate/nicotinamide phosphoribosyltransferase" evidence="9">
    <location>
        <begin position="185"/>
        <end position="308"/>
    </location>
</feature>
<evidence type="ECO:0000256" key="1">
    <source>
        <dbReference type="ARBA" id="ARBA00010897"/>
    </source>
</evidence>
<keyword evidence="2" id="KW-0662">Pyridine nucleotide biosynthesis</keyword>
<dbReference type="SUPFAM" id="SSF51690">
    <property type="entry name" value="Nicotinate/Quinolinate PRTase C-terminal domain-like"/>
    <property type="match status" value="1"/>
</dbReference>
<dbReference type="InterPro" id="IPR041529">
    <property type="entry name" value="DUF5598"/>
</dbReference>
<comment type="pathway">
    <text evidence="5">Cofactor biosynthesis; NAD(+) biosynthesis; nicotinamide D-ribonucleotide from 5-phospho-alpha-D-ribose 1-diphosphate and nicotinamide: step 1/1.</text>
</comment>
<feature type="domain" description="Nicotinamide phosphoribosyltransferase N-terminal" evidence="10">
    <location>
        <begin position="10"/>
        <end position="60"/>
    </location>
</feature>
<dbReference type="EMBL" id="LAZR01063787">
    <property type="protein sequence ID" value="KKK58817.1"/>
    <property type="molecule type" value="Genomic_DNA"/>
</dbReference>
<organism evidence="11">
    <name type="scientific">marine sediment metagenome</name>
    <dbReference type="NCBI Taxonomy" id="412755"/>
    <lineage>
        <taxon>unclassified sequences</taxon>
        <taxon>metagenomes</taxon>
        <taxon>ecological metagenomes</taxon>
    </lineage>
</organism>
<comment type="catalytic activity">
    <reaction evidence="8">
        <text>beta-nicotinamide D-ribonucleotide + diphosphate = 5-phospho-alpha-D-ribose 1-diphosphate + nicotinamide + H(+)</text>
        <dbReference type="Rhea" id="RHEA:16149"/>
        <dbReference type="ChEBI" id="CHEBI:14649"/>
        <dbReference type="ChEBI" id="CHEBI:15378"/>
        <dbReference type="ChEBI" id="CHEBI:17154"/>
        <dbReference type="ChEBI" id="CHEBI:33019"/>
        <dbReference type="ChEBI" id="CHEBI:58017"/>
        <dbReference type="EC" id="2.4.2.12"/>
    </reaction>
    <physiologicalReaction direction="right-to-left" evidence="8">
        <dbReference type="Rhea" id="RHEA:16151"/>
    </physiologicalReaction>
</comment>
<sequence length="308" mass="34874">MTFQYNPATAFDGYKVDHRRQYPDGTNRVYSNWTPRGSRVEGQNEVVLFGLQYFQQRFLMDDMQYGFFDRPKDEVLKRYTRRINGYLGPNEVGIDHVADLHDLGYVPLQFSALPEGTRVPLRIPMFVVENTLDEFFWLTNCYETLASTSIWQPCTSATTAYRFRTLLNQFAAVTGADPDFVGWQGHDFSFRGLPGIEAAAASGAAHLLSFTGTDTIPALDFIEQYYWGDEPEDYLIGGSVAATEHSVMCAGGHKTETETFERLLDLYPGGIVSAVSDTWDLWKVLTEILPKLKDKIMARDGKLVIRPD</sequence>
<dbReference type="PANTHER" id="PTHR43816">
    <property type="entry name" value="NICOTINAMIDE PHOSPHORIBOSYLTRANSFERASE"/>
    <property type="match status" value="1"/>
</dbReference>
<dbReference type="Pfam" id="PF04095">
    <property type="entry name" value="NAPRTase"/>
    <property type="match status" value="1"/>
</dbReference>
<dbReference type="AlphaFoldDB" id="A0A0F8WPI4"/>
<evidence type="ECO:0000256" key="7">
    <source>
        <dbReference type="ARBA" id="ARBA00035036"/>
    </source>
</evidence>
<dbReference type="Pfam" id="PF18127">
    <property type="entry name" value="NAMPT_N"/>
    <property type="match status" value="1"/>
</dbReference>
<gene>
    <name evidence="11" type="ORF">LCGC14_3040610</name>
</gene>
<dbReference type="InterPro" id="IPR013785">
    <property type="entry name" value="Aldolase_TIM"/>
</dbReference>
<evidence type="ECO:0000256" key="2">
    <source>
        <dbReference type="ARBA" id="ARBA00022642"/>
    </source>
</evidence>
<evidence type="ECO:0000256" key="4">
    <source>
        <dbReference type="ARBA" id="ARBA00022679"/>
    </source>
</evidence>
<evidence type="ECO:0000256" key="8">
    <source>
        <dbReference type="ARBA" id="ARBA00047835"/>
    </source>
</evidence>